<dbReference type="PANTHER" id="PTHR11487:SF0">
    <property type="entry name" value="S-ACYL FATTY ACID SYNTHASE THIOESTERASE, MEDIUM CHAIN"/>
    <property type="match status" value="1"/>
</dbReference>
<dbReference type="Gene3D" id="3.40.50.1820">
    <property type="entry name" value="alpha/beta hydrolase"/>
    <property type="match status" value="1"/>
</dbReference>
<dbReference type="EMBL" id="JAGHKO010000024">
    <property type="protein sequence ID" value="MBO9205535.1"/>
    <property type="molecule type" value="Genomic_DNA"/>
</dbReference>
<dbReference type="SUPFAM" id="SSF53474">
    <property type="entry name" value="alpha/beta-Hydrolases"/>
    <property type="match status" value="1"/>
</dbReference>
<dbReference type="PANTHER" id="PTHR11487">
    <property type="entry name" value="THIOESTERASE"/>
    <property type="match status" value="1"/>
</dbReference>
<evidence type="ECO:0000256" key="1">
    <source>
        <dbReference type="ARBA" id="ARBA00007169"/>
    </source>
</evidence>
<sequence>MKSINLFCLPFAGGNKYSYRDYEATAPSFVQLHPLEYPGRGSRSNEQLLSDMEDIVNDVYGQMQHLVSYRPYAVYGHSMGGITAYLLVQKLIRNKHEAPVHLFITGTMGPSAHSRSEKQRHLMSREKFIEEIKRLDGLPEEILAQDELIDYFEPILRADFKATENYVYRPAAPLDIPVTVITGTEETMDRAEIQLWQKETTREVDFRTMPGKHFFIFKQPAAITNIISDKLKTHTKIIHYE</sequence>
<dbReference type="Proteomes" id="UP000677244">
    <property type="component" value="Unassembled WGS sequence"/>
</dbReference>
<comment type="similarity">
    <text evidence="1">Belongs to the thioesterase family.</text>
</comment>
<proteinExistence type="inferred from homology"/>
<dbReference type="Pfam" id="PF00975">
    <property type="entry name" value="Thioesterase"/>
    <property type="match status" value="1"/>
</dbReference>
<name>A0ABS3Z5T6_9BACT</name>
<evidence type="ECO:0000259" key="2">
    <source>
        <dbReference type="Pfam" id="PF00975"/>
    </source>
</evidence>
<dbReference type="RefSeq" id="WP_209145190.1">
    <property type="nucleotide sequence ID" value="NZ_JAGHKO010000024.1"/>
</dbReference>
<dbReference type="InterPro" id="IPR001031">
    <property type="entry name" value="Thioesterase"/>
</dbReference>
<comment type="caution">
    <text evidence="3">The sequence shown here is derived from an EMBL/GenBank/DDBJ whole genome shotgun (WGS) entry which is preliminary data.</text>
</comment>
<protein>
    <submittedName>
        <fullName evidence="3">Thioesterase</fullName>
    </submittedName>
</protein>
<feature type="domain" description="Thioesterase" evidence="2">
    <location>
        <begin position="6"/>
        <end position="230"/>
    </location>
</feature>
<accession>A0ABS3Z5T6</accession>
<evidence type="ECO:0000313" key="3">
    <source>
        <dbReference type="EMBL" id="MBO9205535.1"/>
    </source>
</evidence>
<evidence type="ECO:0000313" key="4">
    <source>
        <dbReference type="Proteomes" id="UP000677244"/>
    </source>
</evidence>
<reference evidence="3 4" key="1">
    <citation type="submission" date="2021-03" db="EMBL/GenBank/DDBJ databases">
        <title>Assistant Professor.</title>
        <authorList>
            <person name="Huq M.A."/>
        </authorList>
    </citation>
    <scope>NUCLEOTIDE SEQUENCE [LARGE SCALE GENOMIC DNA]</scope>
    <source>
        <strain evidence="3 4">MAH-29</strain>
    </source>
</reference>
<organism evidence="3 4">
    <name type="scientific">Niastella soli</name>
    <dbReference type="NCBI Taxonomy" id="2821487"/>
    <lineage>
        <taxon>Bacteria</taxon>
        <taxon>Pseudomonadati</taxon>
        <taxon>Bacteroidota</taxon>
        <taxon>Chitinophagia</taxon>
        <taxon>Chitinophagales</taxon>
        <taxon>Chitinophagaceae</taxon>
        <taxon>Niastella</taxon>
    </lineage>
</organism>
<gene>
    <name evidence="3" type="ORF">J7I42_34915</name>
</gene>
<keyword evidence="4" id="KW-1185">Reference proteome</keyword>
<dbReference type="InterPro" id="IPR029058">
    <property type="entry name" value="AB_hydrolase_fold"/>
</dbReference>
<dbReference type="InterPro" id="IPR012223">
    <property type="entry name" value="TEII"/>
</dbReference>